<dbReference type="Proteomes" id="UP000292235">
    <property type="component" value="Chromosome"/>
</dbReference>
<evidence type="ECO:0000256" key="1">
    <source>
        <dbReference type="SAM" id="MobiDB-lite"/>
    </source>
</evidence>
<feature type="region of interest" description="Disordered" evidence="1">
    <location>
        <begin position="1"/>
        <end position="189"/>
    </location>
</feature>
<reference evidence="2 3" key="1">
    <citation type="submission" date="2019-02" db="EMBL/GenBank/DDBJ databases">
        <authorList>
            <person name="Khodamoradi S."/>
            <person name="Hahnke R.L."/>
            <person name="Kaempfer P."/>
            <person name="Schumann P."/>
            <person name="Rohde M."/>
            <person name="Steinert M."/>
            <person name="Luzhetskyy A."/>
            <person name="Wink J."/>
            <person name="Ruckert C."/>
        </authorList>
    </citation>
    <scope>NUCLEOTIDE SEQUENCE [LARGE SCALE GENOMIC DNA]</scope>
    <source>
        <strain evidence="2 3">M2</strain>
    </source>
</reference>
<proteinExistence type="predicted"/>
<accession>A0A4P6PXJ8</accession>
<organism evidence="2 3">
    <name type="scientific">Streptomonospora litoralis</name>
    <dbReference type="NCBI Taxonomy" id="2498135"/>
    <lineage>
        <taxon>Bacteria</taxon>
        <taxon>Bacillati</taxon>
        <taxon>Actinomycetota</taxon>
        <taxon>Actinomycetes</taxon>
        <taxon>Streptosporangiales</taxon>
        <taxon>Nocardiopsidaceae</taxon>
        <taxon>Streptomonospora</taxon>
    </lineage>
</organism>
<protein>
    <submittedName>
        <fullName evidence="2">Uncharacterized protein</fullName>
    </submittedName>
</protein>
<sequence length="263" mass="28380">MGAGPALRRPRRRFSVQTTRHPAGRQGRPADPSRPAGRRHRRAPDPMGAGPALHRPRRRLSQRPPDTRQTSKATARPPSRPEPPLRRARPPVRRSGAVHPVKARRSRPASAAPGFRPMAVRGAKNAQRLAAPQSASATERVRAGMRRPGCSGDGVRLCRPGSSRVRQSAKQFGGGGPARGPRSAGSPDIPALRRVCVDRMPSCGRFGEMPQKAEWCAAPGVAVGSRPLSGCRACRRRCPDSSVARRTFFTLRGRTVLPRCIGG</sequence>
<dbReference type="KEGG" id="strr:EKD16_05245"/>
<evidence type="ECO:0000313" key="3">
    <source>
        <dbReference type="Proteomes" id="UP000292235"/>
    </source>
</evidence>
<evidence type="ECO:0000313" key="2">
    <source>
        <dbReference type="EMBL" id="QBI52855.1"/>
    </source>
</evidence>
<gene>
    <name evidence="2" type="ORF">EKD16_05245</name>
</gene>
<dbReference type="EMBL" id="CP036455">
    <property type="protein sequence ID" value="QBI52855.1"/>
    <property type="molecule type" value="Genomic_DNA"/>
</dbReference>
<name>A0A4P6PXJ8_9ACTN</name>
<keyword evidence="3" id="KW-1185">Reference proteome</keyword>
<dbReference type="AlphaFoldDB" id="A0A4P6PXJ8"/>